<dbReference type="Proteomes" id="UP001139347">
    <property type="component" value="Unassembled WGS sequence"/>
</dbReference>
<dbReference type="AlphaFoldDB" id="A0A9X2B4F3"/>
<keyword evidence="3" id="KW-1185">Reference proteome</keyword>
<evidence type="ECO:0000313" key="2">
    <source>
        <dbReference type="EMBL" id="MCJ8013905.1"/>
    </source>
</evidence>
<evidence type="ECO:0000259" key="1">
    <source>
        <dbReference type="Pfam" id="PF09862"/>
    </source>
</evidence>
<name>A0A9X2B4F3_9BACL</name>
<organism evidence="2 3">
    <name type="scientific">Paenibacillus mangrovi</name>
    <dbReference type="NCBI Taxonomy" id="2931978"/>
    <lineage>
        <taxon>Bacteria</taxon>
        <taxon>Bacillati</taxon>
        <taxon>Bacillota</taxon>
        <taxon>Bacilli</taxon>
        <taxon>Bacillales</taxon>
        <taxon>Paenibacillaceae</taxon>
        <taxon>Paenibacillus</taxon>
    </lineage>
</organism>
<dbReference type="RefSeq" id="WP_244727893.1">
    <property type="nucleotide sequence ID" value="NZ_JALIRP010000008.1"/>
</dbReference>
<protein>
    <submittedName>
        <fullName evidence="2">DUF2089 domain-containing protein</fullName>
    </submittedName>
</protein>
<reference evidence="2" key="1">
    <citation type="submission" date="2022-04" db="EMBL/GenBank/DDBJ databases">
        <title>Paenibacillus mangrovi sp. nov., a novel endophytic bacterium isolated from bark of Kandelia candel.</title>
        <authorList>
            <person name="Tuo L."/>
        </authorList>
    </citation>
    <scope>NUCLEOTIDE SEQUENCE</scope>
    <source>
        <strain evidence="2">KQZ6P-2</strain>
    </source>
</reference>
<dbReference type="InterPro" id="IPR018658">
    <property type="entry name" value="DUF2089"/>
</dbReference>
<accession>A0A9X2B4F3</accession>
<sequence length="99" mass="11606">MEKDKIPQWVLSLENEDLAFIKNFILHSGSLKEIAKIYNVSYPTVRLRLDKLIQKIMIGDQQENEPFTMFISKLAVDSKIDLDTAKQIIEYYKKEKQGE</sequence>
<proteinExistence type="predicted"/>
<comment type="caution">
    <text evidence="2">The sequence shown here is derived from an EMBL/GenBank/DDBJ whole genome shotgun (WGS) entry which is preliminary data.</text>
</comment>
<dbReference type="SUPFAM" id="SSF88659">
    <property type="entry name" value="Sigma3 and sigma4 domains of RNA polymerase sigma factors"/>
    <property type="match status" value="1"/>
</dbReference>
<dbReference type="InterPro" id="IPR013324">
    <property type="entry name" value="RNA_pol_sigma_r3/r4-like"/>
</dbReference>
<evidence type="ECO:0000313" key="3">
    <source>
        <dbReference type="Proteomes" id="UP001139347"/>
    </source>
</evidence>
<gene>
    <name evidence="2" type="ORF">MUG84_19445</name>
</gene>
<dbReference type="Pfam" id="PF09862">
    <property type="entry name" value="DUF2089"/>
    <property type="match status" value="1"/>
</dbReference>
<dbReference type="EMBL" id="JALIRP010000008">
    <property type="protein sequence ID" value="MCJ8013905.1"/>
    <property type="molecule type" value="Genomic_DNA"/>
</dbReference>
<feature type="domain" description="DUF2089" evidence="1">
    <location>
        <begin position="13"/>
        <end position="56"/>
    </location>
</feature>